<reference evidence="1 2" key="1">
    <citation type="submission" date="2022-02" db="EMBL/GenBank/DDBJ databases">
        <title>Phenotypic, genotypic and serological characterization of Edwardsiella ictaluri from catfish and ornamental fish species.</title>
        <authorList>
            <person name="Rose D."/>
            <person name="Tekedar H.C."/>
            <person name="Waldbieser G.C."/>
            <person name="Aarattuthodi S."/>
            <person name="Griffin M.J."/>
        </authorList>
    </citation>
    <scope>NUCLEOTIDE SEQUENCE [LARGE SCALE GENOMIC DNA]</scope>
    <source>
        <strain evidence="1 2">13 TAL-140 K3</strain>
    </source>
</reference>
<dbReference type="RefSeq" id="WP_015871281.1">
    <property type="nucleotide sequence ID" value="NZ_CM125427.1"/>
</dbReference>
<dbReference type="GeneID" id="69538904"/>
<proteinExistence type="predicted"/>
<protein>
    <submittedName>
        <fullName evidence="1">Uncharacterized protein</fullName>
    </submittedName>
</protein>
<keyword evidence="2" id="KW-1185">Reference proteome</keyword>
<evidence type="ECO:0000313" key="2">
    <source>
        <dbReference type="Proteomes" id="UP001222680"/>
    </source>
</evidence>
<gene>
    <name evidence="1" type="ORF">MAY91_16405</name>
</gene>
<name>A0ABY8GFT8_EDWIC</name>
<accession>A0ABY8GFT8</accession>
<sequence length="53" mass="6280">MCNGNCEHRHQMLLPVAYPILEIEKHTALEWNFRVACDFPLLFRCVWAGQSYQ</sequence>
<evidence type="ECO:0000313" key="1">
    <source>
        <dbReference type="EMBL" id="WFN96320.1"/>
    </source>
</evidence>
<organism evidence="1 2">
    <name type="scientific">Edwardsiella ictaluri</name>
    <dbReference type="NCBI Taxonomy" id="67780"/>
    <lineage>
        <taxon>Bacteria</taxon>
        <taxon>Pseudomonadati</taxon>
        <taxon>Pseudomonadota</taxon>
        <taxon>Gammaproteobacteria</taxon>
        <taxon>Enterobacterales</taxon>
        <taxon>Hafniaceae</taxon>
        <taxon>Edwardsiella</taxon>
    </lineage>
</organism>
<dbReference type="Proteomes" id="UP001222680">
    <property type="component" value="Chromosome"/>
</dbReference>
<dbReference type="EMBL" id="CP092014">
    <property type="protein sequence ID" value="WFN96320.1"/>
    <property type="molecule type" value="Genomic_DNA"/>
</dbReference>